<protein>
    <recommendedName>
        <fullName evidence="5">Metallo-beta-lactamase domain-containing protein</fullName>
    </recommendedName>
</protein>
<evidence type="ECO:0000256" key="3">
    <source>
        <dbReference type="ARBA" id="ARBA00022801"/>
    </source>
</evidence>
<dbReference type="InterPro" id="IPR036866">
    <property type="entry name" value="RibonucZ/Hydroxyglut_hydro"/>
</dbReference>
<proteinExistence type="inferred from homology"/>
<dbReference type="InterPro" id="IPR047921">
    <property type="entry name" value="LACTB2-like_MBL-fold"/>
</dbReference>
<reference evidence="6" key="1">
    <citation type="submission" date="2023-03" db="EMBL/GenBank/DDBJ databases">
        <title>Mating type loci evolution in Malassezia.</title>
        <authorList>
            <person name="Coelho M.A."/>
        </authorList>
    </citation>
    <scope>NUCLEOTIDE SEQUENCE</scope>
    <source>
        <strain evidence="6">CBS 14135</strain>
    </source>
</reference>
<keyword evidence="3" id="KW-0378">Hydrolase</keyword>
<dbReference type="PANTHER" id="PTHR23131">
    <property type="entry name" value="ENDORIBONUCLEASE LACTB2"/>
    <property type="match status" value="1"/>
</dbReference>
<dbReference type="Pfam" id="PF17778">
    <property type="entry name" value="WHD_BLACT"/>
    <property type="match status" value="1"/>
</dbReference>
<dbReference type="SMART" id="SM00849">
    <property type="entry name" value="Lactamase_B"/>
    <property type="match status" value="1"/>
</dbReference>
<dbReference type="PANTHER" id="PTHR23131:SF0">
    <property type="entry name" value="ENDORIBONUCLEASE LACTB2"/>
    <property type="match status" value="1"/>
</dbReference>
<evidence type="ECO:0000313" key="7">
    <source>
        <dbReference type="Proteomes" id="UP001216638"/>
    </source>
</evidence>
<evidence type="ECO:0000256" key="2">
    <source>
        <dbReference type="ARBA" id="ARBA00022723"/>
    </source>
</evidence>
<dbReference type="InterPro" id="IPR041516">
    <property type="entry name" value="LACTB2_WH"/>
</dbReference>
<accession>A0AAF0DSE1</accession>
<dbReference type="Gene3D" id="3.60.15.10">
    <property type="entry name" value="Ribonuclease Z/Hydroxyacylglutathione hydrolase-like"/>
    <property type="match status" value="1"/>
</dbReference>
<dbReference type="InterPro" id="IPR001279">
    <property type="entry name" value="Metallo-B-lactamas"/>
</dbReference>
<evidence type="ECO:0000256" key="1">
    <source>
        <dbReference type="ARBA" id="ARBA00006759"/>
    </source>
</evidence>
<evidence type="ECO:0000313" key="6">
    <source>
        <dbReference type="EMBL" id="WFC94864.1"/>
    </source>
</evidence>
<organism evidence="6 7">
    <name type="scientific">Malassezia brasiliensis</name>
    <dbReference type="NCBI Taxonomy" id="1821822"/>
    <lineage>
        <taxon>Eukaryota</taxon>
        <taxon>Fungi</taxon>
        <taxon>Dikarya</taxon>
        <taxon>Basidiomycota</taxon>
        <taxon>Ustilaginomycotina</taxon>
        <taxon>Malasseziomycetes</taxon>
        <taxon>Malasseziales</taxon>
        <taxon>Malasseziaceae</taxon>
        <taxon>Malassezia</taxon>
    </lineage>
</organism>
<keyword evidence="7" id="KW-1185">Reference proteome</keyword>
<name>A0AAF0DSE1_9BASI</name>
<keyword evidence="4" id="KW-0862">Zinc</keyword>
<sequence length="447" mass="50090">MGGPSAVASAAGKQLDNMADITRLTTRTIRILGQNPSSFTLNGTNTYLVTPPCDLNWPGRSTLLPAILVDTGDARDDYAPFLEAVLRGNLRREDAQDTQPVCIGITDIIMTHWHHDHVGGMPYVLRMLEKLRRQDPRVPQPRIHKFAEPVTDPTFFDRIADVDPTAYAHAPNSEGTRAVLWPLRDAQTISVVDPENSSLVSSLRALFTPGHAADHTSLLLEEDNILFTGDNVLGRGSTVFEDLVLYLRSLQRSLALLSARRPTRPGVYGTPVSGVQGENVLYPGHGPVVPKGRDTIRRYIRHRLEREEQILALLTGRPGDKEFSTEAMAFPEKVLTARMHTHEPRHTWTLFQLIAVLYANYETKMYPAVARGLLLHLQKLSQPIEDLPSPPFYLADPLPTTQWTKDDRLVRSVRLPSYQRSTNAIPDAASNEAEWWELMEIPWVLSQ</sequence>
<dbReference type="Pfam" id="PF00753">
    <property type="entry name" value="Lactamase_B"/>
    <property type="match status" value="1"/>
</dbReference>
<comment type="similarity">
    <text evidence="1">Belongs to the metallo-beta-lactamase superfamily. Glyoxalase II family.</text>
</comment>
<dbReference type="AlphaFoldDB" id="A0AAF0DSE1"/>
<dbReference type="EMBL" id="CP119952">
    <property type="protein sequence ID" value="WFC94864.1"/>
    <property type="molecule type" value="Genomic_DNA"/>
</dbReference>
<dbReference type="GO" id="GO:0046872">
    <property type="term" value="F:metal ion binding"/>
    <property type="evidence" value="ECO:0007669"/>
    <property type="project" value="UniProtKB-KW"/>
</dbReference>
<gene>
    <name evidence="6" type="ORF">MBRA1_001502</name>
</gene>
<keyword evidence="2" id="KW-0479">Metal-binding</keyword>
<feature type="domain" description="Metallo-beta-lactamase" evidence="5">
    <location>
        <begin position="58"/>
        <end position="267"/>
    </location>
</feature>
<dbReference type="SUPFAM" id="SSF56281">
    <property type="entry name" value="Metallo-hydrolase/oxidoreductase"/>
    <property type="match status" value="1"/>
</dbReference>
<dbReference type="GO" id="GO:0016787">
    <property type="term" value="F:hydrolase activity"/>
    <property type="evidence" value="ECO:0007669"/>
    <property type="project" value="UniProtKB-KW"/>
</dbReference>
<evidence type="ECO:0000256" key="4">
    <source>
        <dbReference type="ARBA" id="ARBA00022833"/>
    </source>
</evidence>
<dbReference type="GO" id="GO:0044550">
    <property type="term" value="P:secondary metabolite biosynthetic process"/>
    <property type="evidence" value="ECO:0007669"/>
    <property type="project" value="TreeGrafter"/>
</dbReference>
<dbReference type="InterPro" id="IPR036388">
    <property type="entry name" value="WH-like_DNA-bd_sf"/>
</dbReference>
<evidence type="ECO:0000259" key="5">
    <source>
        <dbReference type="SMART" id="SM00849"/>
    </source>
</evidence>
<dbReference type="Proteomes" id="UP001216638">
    <property type="component" value="Chromosome 2"/>
</dbReference>
<dbReference type="InterPro" id="IPR050662">
    <property type="entry name" value="Sec-metab_biosynth-thioest"/>
</dbReference>
<dbReference type="CDD" id="cd07722">
    <property type="entry name" value="LACTB2-like_MBL-fold"/>
    <property type="match status" value="1"/>
</dbReference>
<dbReference type="Gene3D" id="1.10.10.10">
    <property type="entry name" value="Winged helix-like DNA-binding domain superfamily/Winged helix DNA-binding domain"/>
    <property type="match status" value="1"/>
</dbReference>